<protein>
    <submittedName>
        <fullName evidence="1">Uncharacterized protein</fullName>
    </submittedName>
</protein>
<evidence type="ECO:0000313" key="1">
    <source>
        <dbReference type="EMBL" id="CAB4131737.1"/>
    </source>
</evidence>
<name>A0A6J5LF84_9CAUD</name>
<dbReference type="EMBL" id="LR796252">
    <property type="protein sequence ID" value="CAB4131737.1"/>
    <property type="molecule type" value="Genomic_DNA"/>
</dbReference>
<organism evidence="1">
    <name type="scientific">uncultured Caudovirales phage</name>
    <dbReference type="NCBI Taxonomy" id="2100421"/>
    <lineage>
        <taxon>Viruses</taxon>
        <taxon>Duplodnaviria</taxon>
        <taxon>Heunggongvirae</taxon>
        <taxon>Uroviricota</taxon>
        <taxon>Caudoviricetes</taxon>
        <taxon>Peduoviridae</taxon>
        <taxon>Maltschvirus</taxon>
        <taxon>Maltschvirus maltsch</taxon>
    </lineage>
</organism>
<reference evidence="1" key="1">
    <citation type="submission" date="2020-04" db="EMBL/GenBank/DDBJ databases">
        <authorList>
            <person name="Chiriac C."/>
            <person name="Salcher M."/>
            <person name="Ghai R."/>
            <person name="Kavagutti S V."/>
        </authorList>
    </citation>
    <scope>NUCLEOTIDE SEQUENCE</scope>
</reference>
<proteinExistence type="predicted"/>
<accession>A0A6J5LF84</accession>
<gene>
    <name evidence="1" type="ORF">UFOVP131_8</name>
</gene>
<sequence length="122" mass="13446">MAKPEFKTVGKIASCEVKPFGYVFRINVLDGSGIKLPYAIAVNTPNEAGLRFAQHRLAVLALAVDMPVIRDTDELLGLECIVEHDGTAVATLRPVKVIQYVPIERPSLWQRIKERVSGGHHS</sequence>